<dbReference type="HOGENOM" id="CLU_196126_0_1_11"/>
<keyword evidence="3" id="KW-1185">Reference proteome</keyword>
<dbReference type="EMBL" id="CP003053">
    <property type="protein sequence ID" value="AFM15600.1"/>
    <property type="molecule type" value="Genomic_DNA"/>
</dbReference>
<evidence type="ECO:0000256" key="1">
    <source>
        <dbReference type="SAM" id="Phobius"/>
    </source>
</evidence>
<keyword evidence="1" id="KW-1133">Transmembrane helix</keyword>
<keyword evidence="1" id="KW-0472">Membrane</keyword>
<evidence type="ECO:0000313" key="2">
    <source>
        <dbReference type="EMBL" id="AFM15600.1"/>
    </source>
</evidence>
<keyword evidence="1" id="KW-0812">Transmembrane</keyword>
<name>I4BE93_MYCCN</name>
<gene>
    <name evidence="2" type="ordered locus">Mycch_0783</name>
</gene>
<proteinExistence type="predicted"/>
<dbReference type="Pfam" id="PF19626">
    <property type="entry name" value="DUF6131"/>
    <property type="match status" value="1"/>
</dbReference>
<reference evidence="2 3" key="1">
    <citation type="submission" date="2012-06" db="EMBL/GenBank/DDBJ databases">
        <title>Complete sequence of chromosome of Mycobacterium chubuense NBB4.</title>
        <authorList>
            <consortium name="US DOE Joint Genome Institute"/>
            <person name="Lucas S."/>
            <person name="Han J."/>
            <person name="Lapidus A."/>
            <person name="Cheng J.-F."/>
            <person name="Goodwin L."/>
            <person name="Pitluck S."/>
            <person name="Peters L."/>
            <person name="Mikhailova N."/>
            <person name="Teshima H."/>
            <person name="Detter J.C."/>
            <person name="Han C."/>
            <person name="Tapia R."/>
            <person name="Land M."/>
            <person name="Hauser L."/>
            <person name="Kyrpides N."/>
            <person name="Ivanova N."/>
            <person name="Pagani I."/>
            <person name="Mattes T."/>
            <person name="Holmes A."/>
            <person name="Rutledge P."/>
            <person name="Paulsen I."/>
            <person name="Coleman N."/>
            <person name="Woyke T."/>
        </authorList>
    </citation>
    <scope>NUCLEOTIDE SEQUENCE [LARGE SCALE GENOMIC DNA]</scope>
    <source>
        <strain evidence="2 3">NBB4</strain>
    </source>
</reference>
<dbReference type="Proteomes" id="UP000006057">
    <property type="component" value="Chromosome"/>
</dbReference>
<evidence type="ECO:0000313" key="3">
    <source>
        <dbReference type="Proteomes" id="UP000006057"/>
    </source>
</evidence>
<dbReference type="STRING" id="710421.Mycch_0783"/>
<protein>
    <submittedName>
        <fullName evidence="2">Uncharacterized protein</fullName>
    </submittedName>
</protein>
<dbReference type="KEGG" id="mcb:Mycch_0783"/>
<dbReference type="InterPro" id="IPR046134">
    <property type="entry name" value="DUF6131"/>
</dbReference>
<accession>I4BE93</accession>
<dbReference type="AlphaFoldDB" id="I4BE93"/>
<sequence length="51" mass="5415" precursor="true">MIILGIILLIAGFLLKISLLWTIGIILVIVGAILAILGATGRAVGGRRHYF</sequence>
<organism evidence="2 3">
    <name type="scientific">Mycolicibacterium chubuense (strain NBB4)</name>
    <name type="common">Mycobacterium chubuense</name>
    <dbReference type="NCBI Taxonomy" id="710421"/>
    <lineage>
        <taxon>Bacteria</taxon>
        <taxon>Bacillati</taxon>
        <taxon>Actinomycetota</taxon>
        <taxon>Actinomycetes</taxon>
        <taxon>Mycobacteriales</taxon>
        <taxon>Mycobacteriaceae</taxon>
        <taxon>Mycolicibacterium</taxon>
    </lineage>
</organism>
<feature type="transmembrane region" description="Helical" evidence="1">
    <location>
        <begin position="6"/>
        <end position="39"/>
    </location>
</feature>
<dbReference type="PATRIC" id="fig|710421.3.peg.786"/>
<dbReference type="RefSeq" id="WP_014814091.1">
    <property type="nucleotide sequence ID" value="NC_018027.1"/>
</dbReference>